<evidence type="ECO:0000259" key="10">
    <source>
        <dbReference type="Pfam" id="PF13407"/>
    </source>
</evidence>
<feature type="domain" description="Periplasmic binding protein" evidence="10">
    <location>
        <begin position="38"/>
        <end position="289"/>
    </location>
</feature>
<evidence type="ECO:0000256" key="8">
    <source>
        <dbReference type="ARBA" id="ARBA00068827"/>
    </source>
</evidence>
<dbReference type="SUPFAM" id="SSF53822">
    <property type="entry name" value="Periplasmic binding protein-like I"/>
    <property type="match status" value="2"/>
</dbReference>
<dbReference type="PANTHER" id="PTHR46847:SF1">
    <property type="entry name" value="D-ALLOSE-BINDING PERIPLASMIC PROTEIN-RELATED"/>
    <property type="match status" value="1"/>
</dbReference>
<keyword evidence="6" id="KW-0574">Periplasm</keyword>
<reference evidence="11 12" key="1">
    <citation type="submission" date="2023-08" db="EMBL/GenBank/DDBJ databases">
        <title>Helicovermis profunda gen. nov., sp. nov., a novel mesophilic, fermentative bacterium within the Bacillota from a deep-sea hydrothermal vent chimney.</title>
        <authorList>
            <person name="Miyazaki U."/>
            <person name="Mizutani D."/>
            <person name="Hashimoto Y."/>
            <person name="Tame A."/>
            <person name="Sawayama S."/>
            <person name="Miyazaki J."/>
            <person name="Takai K."/>
            <person name="Nakagawa S."/>
        </authorList>
    </citation>
    <scope>NUCLEOTIDE SEQUENCE [LARGE SCALE GENOMIC DNA]</scope>
    <source>
        <strain evidence="11 12">S502</strain>
    </source>
</reference>
<evidence type="ECO:0000256" key="6">
    <source>
        <dbReference type="ARBA" id="ARBA00022764"/>
    </source>
</evidence>
<proteinExistence type="inferred from homology"/>
<evidence type="ECO:0000256" key="5">
    <source>
        <dbReference type="ARBA" id="ARBA00022729"/>
    </source>
</evidence>
<dbReference type="Pfam" id="PF13407">
    <property type="entry name" value="Peripla_BP_4"/>
    <property type="match status" value="2"/>
</dbReference>
<keyword evidence="5 9" id="KW-0732">Signal</keyword>
<evidence type="ECO:0000313" key="12">
    <source>
        <dbReference type="Proteomes" id="UP001321786"/>
    </source>
</evidence>
<dbReference type="AlphaFoldDB" id="A0AAU9E3K5"/>
<feature type="chain" id="PRO_5043851933" description="Ribose import binding protein RbsB" evidence="9">
    <location>
        <begin position="20"/>
        <end position="579"/>
    </location>
</feature>
<feature type="signal peptide" evidence="9">
    <location>
        <begin position="1"/>
        <end position="19"/>
    </location>
</feature>
<dbReference type="InterPro" id="IPR028082">
    <property type="entry name" value="Peripla_BP_I"/>
</dbReference>
<comment type="similarity">
    <text evidence="2">Belongs to the bacterial solute-binding protein 2 family.</text>
</comment>
<dbReference type="PROSITE" id="PS51257">
    <property type="entry name" value="PROKAR_LIPOPROTEIN"/>
    <property type="match status" value="1"/>
</dbReference>
<keyword evidence="12" id="KW-1185">Reference proteome</keyword>
<name>A0AAU9E3K5_9FIRM</name>
<evidence type="ECO:0000313" key="11">
    <source>
        <dbReference type="EMBL" id="BEP28500.1"/>
    </source>
</evidence>
<dbReference type="RefSeq" id="WP_338536817.1">
    <property type="nucleotide sequence ID" value="NZ_AP028654.1"/>
</dbReference>
<keyword evidence="3" id="KW-0813">Transport</keyword>
<organism evidence="11 12">
    <name type="scientific">Helicovermis profundi</name>
    <dbReference type="NCBI Taxonomy" id="3065157"/>
    <lineage>
        <taxon>Bacteria</taxon>
        <taxon>Bacillati</taxon>
        <taxon>Bacillota</taxon>
        <taxon>Clostridia</taxon>
        <taxon>Helicovermis</taxon>
    </lineage>
</organism>
<feature type="domain" description="Periplasmic binding protein" evidence="10">
    <location>
        <begin position="316"/>
        <end position="565"/>
    </location>
</feature>
<dbReference type="KEGG" id="hprf:HLPR_08310"/>
<evidence type="ECO:0000256" key="4">
    <source>
        <dbReference type="ARBA" id="ARBA00022597"/>
    </source>
</evidence>
<comment type="subcellular location">
    <subcellularLocation>
        <location evidence="1">Periplasm</location>
    </subcellularLocation>
</comment>
<evidence type="ECO:0000256" key="7">
    <source>
        <dbReference type="ARBA" id="ARBA00062239"/>
    </source>
</evidence>
<comment type="subunit">
    <text evidence="7">The complex is composed of an ATP-binding protein (RbsA), two transmembrane proteins (RbsC) and a solute-binding protein (RbsB).</text>
</comment>
<evidence type="ECO:0000256" key="2">
    <source>
        <dbReference type="ARBA" id="ARBA00007639"/>
    </source>
</evidence>
<evidence type="ECO:0000256" key="9">
    <source>
        <dbReference type="SAM" id="SignalP"/>
    </source>
</evidence>
<dbReference type="Gene3D" id="3.40.50.2300">
    <property type="match status" value="4"/>
</dbReference>
<evidence type="ECO:0000256" key="3">
    <source>
        <dbReference type="ARBA" id="ARBA00022448"/>
    </source>
</evidence>
<dbReference type="FunFam" id="3.40.50.2300:FF:000036">
    <property type="entry name" value="D-ribose ABC transporter substrate-binding protein"/>
    <property type="match status" value="1"/>
</dbReference>
<sequence>MKKIFSIILVLILMISTLAGCSAKTEEKAVVGDSTTKVGLIVSTLNNPFFVSLKDGAQVKAKELGYDLIVLDSQNDPAKELSNMEDLLTKGVDIILINPTDSDAVGNAIKLANDKKTPVITLDRGANAGEVVTHIASDNVSGGKMAGDYIIKLVGENAKVVELEGIAGTSAARDRGQGFNDAIKGTNIKVVARQVADFDRTKGLSVMENILEAQPKIDAVFAHNDEMALGALKAIEASGRDIKVVGFDATEDAVKSVNDGKMSATVAQQPDEIGSLGVEAASKVINGEKVDKFIPVALKLISSSESAKIEKSYTMGLVLSTLNNPFFVSLKDGALEKANESNVKLIILDSQNDPAKELANIEDLLTQNVDLILINPTDSDAVVNSIKNANNKNVPVITLDRGANAGEIVTHIASDNVAGGMMAGNFIKDLLGSKGNVVELEGIAGTSAARDRGKGFNDAIKETDIKVVARQVADFDRTKGLSVMENILEAQPKIDAVFAHNDEMALGALKAIEASGRDIKVVGFDASEDAVKSVHDGKMSATVAQQPGKIGSLGIESAIKFLNGESLEKYIPVDLKIIK</sequence>
<evidence type="ECO:0000256" key="1">
    <source>
        <dbReference type="ARBA" id="ARBA00004418"/>
    </source>
</evidence>
<gene>
    <name evidence="11" type="ORF">HLPR_08310</name>
</gene>
<dbReference type="CDD" id="cd06323">
    <property type="entry name" value="PBP1_ribose_binding"/>
    <property type="match status" value="2"/>
</dbReference>
<dbReference type="InterPro" id="IPR025997">
    <property type="entry name" value="SBP_2_dom"/>
</dbReference>
<protein>
    <recommendedName>
        <fullName evidence="8">Ribose import binding protein RbsB</fullName>
    </recommendedName>
</protein>
<dbReference type="PANTHER" id="PTHR46847">
    <property type="entry name" value="D-ALLOSE-BINDING PERIPLASMIC PROTEIN-RELATED"/>
    <property type="match status" value="1"/>
</dbReference>
<dbReference type="GO" id="GO:0030246">
    <property type="term" value="F:carbohydrate binding"/>
    <property type="evidence" value="ECO:0007669"/>
    <property type="project" value="UniProtKB-ARBA"/>
</dbReference>
<accession>A0AAU9E3K5</accession>
<dbReference type="Proteomes" id="UP001321786">
    <property type="component" value="Chromosome"/>
</dbReference>
<dbReference type="EMBL" id="AP028654">
    <property type="protein sequence ID" value="BEP28500.1"/>
    <property type="molecule type" value="Genomic_DNA"/>
</dbReference>
<dbReference type="NCBIfam" id="NF007936">
    <property type="entry name" value="PRK10653.1"/>
    <property type="match status" value="2"/>
</dbReference>
<dbReference type="GO" id="GO:0042597">
    <property type="term" value="C:periplasmic space"/>
    <property type="evidence" value="ECO:0007669"/>
    <property type="project" value="UniProtKB-SubCell"/>
</dbReference>
<keyword evidence="4" id="KW-0762">Sugar transport</keyword>